<name>A0ABR4EYD3_9PEZI</name>
<reference evidence="1 2" key="1">
    <citation type="submission" date="2024-03" db="EMBL/GenBank/DDBJ databases">
        <title>A high-quality draft genome sequence of Diaporthe vaccinii, a causative agent of upright dieback and viscid rot disease in cranberry plants.</title>
        <authorList>
            <person name="Sarrasin M."/>
            <person name="Lang B.F."/>
            <person name="Burger G."/>
        </authorList>
    </citation>
    <scope>NUCLEOTIDE SEQUENCE [LARGE SCALE GENOMIC DNA]</scope>
    <source>
        <strain evidence="1 2">IS7</strain>
    </source>
</reference>
<sequence>MPSPDIRVTSGPSQTWAHGHVHLQILARLSLVPIPPNPPESRSNESPFLLLLPVYNRVGFIFTRSKLNLFQKLYSSTQSLPYGTITLFLI</sequence>
<evidence type="ECO:0000313" key="2">
    <source>
        <dbReference type="Proteomes" id="UP001600888"/>
    </source>
</evidence>
<keyword evidence="2" id="KW-1185">Reference proteome</keyword>
<organism evidence="1 2">
    <name type="scientific">Diaporthe vaccinii</name>
    <dbReference type="NCBI Taxonomy" id="105482"/>
    <lineage>
        <taxon>Eukaryota</taxon>
        <taxon>Fungi</taxon>
        <taxon>Dikarya</taxon>
        <taxon>Ascomycota</taxon>
        <taxon>Pezizomycotina</taxon>
        <taxon>Sordariomycetes</taxon>
        <taxon>Sordariomycetidae</taxon>
        <taxon>Diaporthales</taxon>
        <taxon>Diaporthaceae</taxon>
        <taxon>Diaporthe</taxon>
        <taxon>Diaporthe eres species complex</taxon>
    </lineage>
</organism>
<comment type="caution">
    <text evidence="1">The sequence shown here is derived from an EMBL/GenBank/DDBJ whole genome shotgun (WGS) entry which is preliminary data.</text>
</comment>
<dbReference type="Proteomes" id="UP001600888">
    <property type="component" value="Unassembled WGS sequence"/>
</dbReference>
<evidence type="ECO:0000313" key="1">
    <source>
        <dbReference type="EMBL" id="KAL2287468.1"/>
    </source>
</evidence>
<accession>A0ABR4EYD3</accession>
<gene>
    <name evidence="1" type="ORF">FJTKL_05906</name>
</gene>
<dbReference type="EMBL" id="JBAWTH010000020">
    <property type="protein sequence ID" value="KAL2287468.1"/>
    <property type="molecule type" value="Genomic_DNA"/>
</dbReference>
<protein>
    <submittedName>
        <fullName evidence="1">Uncharacterized protein</fullName>
    </submittedName>
</protein>
<proteinExistence type="predicted"/>